<dbReference type="AlphaFoldDB" id="B3PPA4"/>
<evidence type="ECO:0000313" key="2">
    <source>
        <dbReference type="EMBL" id="ACE92979.1"/>
    </source>
</evidence>
<name>B3PPA4_RHIE6</name>
<protein>
    <submittedName>
        <fullName evidence="2">Hypothetical conserved protein</fullName>
    </submittedName>
</protein>
<accession>B3PPA4</accession>
<evidence type="ECO:0000256" key="1">
    <source>
        <dbReference type="SAM" id="Phobius"/>
    </source>
</evidence>
<organism evidence="2 3">
    <name type="scientific">Rhizobium etli (strain CIAT 652)</name>
    <dbReference type="NCBI Taxonomy" id="491916"/>
    <lineage>
        <taxon>Bacteria</taxon>
        <taxon>Pseudomonadati</taxon>
        <taxon>Pseudomonadota</taxon>
        <taxon>Alphaproteobacteria</taxon>
        <taxon>Hyphomicrobiales</taxon>
        <taxon>Rhizobiaceae</taxon>
        <taxon>Rhizobium/Agrobacterium group</taxon>
        <taxon>Rhizobium</taxon>
    </lineage>
</organism>
<keyword evidence="1" id="KW-1133">Transmembrane helix</keyword>
<keyword evidence="1" id="KW-0472">Membrane</keyword>
<dbReference type="KEGG" id="rec:RHECIAT_CH0004049"/>
<dbReference type="EMBL" id="CP001074">
    <property type="protein sequence ID" value="ACE92979.1"/>
    <property type="molecule type" value="Genomic_DNA"/>
</dbReference>
<dbReference type="HOGENOM" id="CLU_1823783_0_0_5"/>
<keyword evidence="1" id="KW-0812">Transmembrane</keyword>
<feature type="transmembrane region" description="Helical" evidence="1">
    <location>
        <begin position="54"/>
        <end position="74"/>
    </location>
</feature>
<dbReference type="Proteomes" id="UP000008817">
    <property type="component" value="Chromosome"/>
</dbReference>
<dbReference type="eggNOG" id="ENOG5031VUJ">
    <property type="taxonomic scope" value="Bacteria"/>
</dbReference>
<sequence>MICVLSAWSALLSDRQQIMSAKDRHGRRATDVGTSFSLRRCPFITRRRNDMRKIILNCTVAALAACSFAAPVLADSVYVRERTYDDDGYRQERVRPGITISERGVTFGVREREHRRYRNDGCETRSVTRQTEDGEVTRTVRRCY</sequence>
<evidence type="ECO:0000313" key="3">
    <source>
        <dbReference type="Proteomes" id="UP000008817"/>
    </source>
</evidence>
<proteinExistence type="predicted"/>
<reference evidence="2 3" key="1">
    <citation type="submission" date="2008-04" db="EMBL/GenBank/DDBJ databases">
        <title>Genome diversity and DNA divergence of Rhizobium etli.</title>
        <authorList>
            <person name="Gonzalez V."/>
            <person name="Acosta J.L."/>
            <person name="Santamaria R.I."/>
            <person name="Bustos P."/>
            <person name="Hernandez-Gonzalez I.L."/>
            <person name="Fernandez J.L."/>
            <person name="Diaz R."/>
            <person name="Flores M."/>
            <person name="Mora J."/>
            <person name="Palacios R."/>
            <person name="Davila G."/>
        </authorList>
    </citation>
    <scope>NUCLEOTIDE SEQUENCE [LARGE SCALE GENOMIC DNA]</scope>
    <source>
        <strain evidence="2 3">CIAT 652</strain>
    </source>
</reference>
<gene>
    <name evidence="2" type="ordered locus">RHECIAT_CH0004049</name>
</gene>